<name>A0A438EM25_VITVI</name>
<evidence type="ECO:0000256" key="1">
    <source>
        <dbReference type="SAM" id="MobiDB-lite"/>
    </source>
</evidence>
<evidence type="ECO:0000313" key="4">
    <source>
        <dbReference type="Proteomes" id="UP000288805"/>
    </source>
</evidence>
<dbReference type="EMBL" id="QGNW01001243">
    <property type="protein sequence ID" value="RVW48786.1"/>
    <property type="molecule type" value="Genomic_DNA"/>
</dbReference>
<dbReference type="EMBL" id="QGNW01000026">
    <property type="protein sequence ID" value="RVX12908.1"/>
    <property type="molecule type" value="Genomic_DNA"/>
</dbReference>
<dbReference type="Proteomes" id="UP000288805">
    <property type="component" value="Unassembled WGS sequence"/>
</dbReference>
<comment type="caution">
    <text evidence="2">The sequence shown here is derived from an EMBL/GenBank/DDBJ whole genome shotgun (WGS) entry which is preliminary data.</text>
</comment>
<evidence type="ECO:0000313" key="3">
    <source>
        <dbReference type="EMBL" id="RVX12908.1"/>
    </source>
</evidence>
<sequence length="91" mass="10501">MVFNSVMVVWVANRSADVWQYVACIPDRLSSQQLLDLICCFPLQQFGRFALCLWTFFCLPPSDSYYYSSSNDSDSSSSAPDYDYYYDSHSD</sequence>
<feature type="region of interest" description="Disordered" evidence="1">
    <location>
        <begin position="67"/>
        <end position="91"/>
    </location>
</feature>
<dbReference type="PANTHER" id="PTHR35104:SF6">
    <property type="entry name" value="PROTEIN, PUTATIVE-RELATED"/>
    <property type="match status" value="1"/>
</dbReference>
<protein>
    <submittedName>
        <fullName evidence="2">Uncharacterized protein</fullName>
    </submittedName>
</protein>
<dbReference type="PANTHER" id="PTHR35104">
    <property type="entry name" value="OS03G0807000 PROTEIN"/>
    <property type="match status" value="1"/>
</dbReference>
<dbReference type="AlphaFoldDB" id="A0A438EM25"/>
<proteinExistence type="predicted"/>
<organism evidence="2 4">
    <name type="scientific">Vitis vinifera</name>
    <name type="common">Grape</name>
    <dbReference type="NCBI Taxonomy" id="29760"/>
    <lineage>
        <taxon>Eukaryota</taxon>
        <taxon>Viridiplantae</taxon>
        <taxon>Streptophyta</taxon>
        <taxon>Embryophyta</taxon>
        <taxon>Tracheophyta</taxon>
        <taxon>Spermatophyta</taxon>
        <taxon>Magnoliopsida</taxon>
        <taxon>eudicotyledons</taxon>
        <taxon>Gunneridae</taxon>
        <taxon>Pentapetalae</taxon>
        <taxon>rosids</taxon>
        <taxon>Vitales</taxon>
        <taxon>Vitaceae</taxon>
        <taxon>Viteae</taxon>
        <taxon>Vitis</taxon>
    </lineage>
</organism>
<reference evidence="2 4" key="1">
    <citation type="journal article" date="2018" name="PLoS Genet.">
        <title>Population sequencing reveals clonal diversity and ancestral inbreeding in the grapevine cultivar Chardonnay.</title>
        <authorList>
            <person name="Roach M.J."/>
            <person name="Johnson D.L."/>
            <person name="Bohlmann J."/>
            <person name="van Vuuren H.J."/>
            <person name="Jones S.J."/>
            <person name="Pretorius I.S."/>
            <person name="Schmidt S.A."/>
            <person name="Borneman A.R."/>
        </authorList>
    </citation>
    <scope>NUCLEOTIDE SEQUENCE [LARGE SCALE GENOMIC DNA]</scope>
    <source>
        <strain evidence="4">cv. Chardonnay</strain>
        <strain evidence="2">I10V1</strain>
        <tissue evidence="2">Leaf</tissue>
    </source>
</reference>
<gene>
    <name evidence="3" type="ORF">CK203_009784</name>
    <name evidence="2" type="ORF">CK203_076101</name>
</gene>
<dbReference type="OrthoDB" id="1935666at2759"/>
<evidence type="ECO:0000313" key="2">
    <source>
        <dbReference type="EMBL" id="RVW48786.1"/>
    </source>
</evidence>
<feature type="compositionally biased region" description="Low complexity" evidence="1">
    <location>
        <begin position="67"/>
        <end position="85"/>
    </location>
</feature>
<accession>A0A438EM25</accession>